<keyword evidence="2" id="KW-1185">Reference proteome</keyword>
<evidence type="ECO:0000313" key="2">
    <source>
        <dbReference type="Proteomes" id="UP000764045"/>
    </source>
</evidence>
<protein>
    <recommendedName>
        <fullName evidence="3">Lipoprotein</fullName>
    </recommendedName>
</protein>
<dbReference type="RefSeq" id="WP_205109978.1">
    <property type="nucleotide sequence ID" value="NZ_JACJJL010000014.1"/>
</dbReference>
<proteinExistence type="predicted"/>
<dbReference type="Proteomes" id="UP000764045">
    <property type="component" value="Unassembled WGS sequence"/>
</dbReference>
<evidence type="ECO:0008006" key="3">
    <source>
        <dbReference type="Google" id="ProtNLM"/>
    </source>
</evidence>
<comment type="caution">
    <text evidence="1">The sequence shown here is derived from an EMBL/GenBank/DDBJ whole genome shotgun (WGS) entry which is preliminary data.</text>
</comment>
<gene>
    <name evidence="1" type="ORF">H6B30_09565</name>
</gene>
<name>A0A939B4Z3_9BACT</name>
<dbReference type="EMBL" id="JACJJL010000014">
    <property type="protein sequence ID" value="MBM6661991.1"/>
    <property type="molecule type" value="Genomic_DNA"/>
</dbReference>
<reference evidence="1 2" key="1">
    <citation type="journal article" date="2021" name="Sci. Rep.">
        <title>The distribution of antibiotic resistance genes in chicken gut microbiota commensals.</title>
        <authorList>
            <person name="Juricova H."/>
            <person name="Matiasovicova J."/>
            <person name="Kubasova T."/>
            <person name="Cejkova D."/>
            <person name="Rychlik I."/>
        </authorList>
    </citation>
    <scope>NUCLEOTIDE SEQUENCE [LARGE SCALE GENOMIC DNA]</scope>
    <source>
        <strain evidence="1 2">An819</strain>
    </source>
</reference>
<accession>A0A939B4Z3</accession>
<dbReference type="AlphaFoldDB" id="A0A939B4Z3"/>
<evidence type="ECO:0000313" key="1">
    <source>
        <dbReference type="EMBL" id="MBM6661991.1"/>
    </source>
</evidence>
<organism evidence="1 2">
    <name type="scientific">Marseilla massiliensis</name>
    <dbReference type="NCBI Taxonomy" id="1841864"/>
    <lineage>
        <taxon>Bacteria</taxon>
        <taxon>Pseudomonadati</taxon>
        <taxon>Bacteroidota</taxon>
        <taxon>Bacteroidia</taxon>
        <taxon>Bacteroidales</taxon>
        <taxon>Prevotellaceae</taxon>
        <taxon>Marseilla</taxon>
    </lineage>
</organism>
<sequence length="156" mass="18005">MNMLKTKNKISKAIQYIIVCMIMAGCTDNSISFDFNRNAVYTQEGNGIYNLFVEEEGLNLMAYSVEWREGSEAANVFYFNRHNPSYKVVKRNTPEIPMIKLKPLTTYTIENHSNGDINPGVVFFKTDSLGRPLVNTYKELNRVDEYSLHWKEMNGN</sequence>
<dbReference type="PROSITE" id="PS51257">
    <property type="entry name" value="PROKAR_LIPOPROTEIN"/>
    <property type="match status" value="1"/>
</dbReference>